<evidence type="ECO:0000313" key="4">
    <source>
        <dbReference type="Proteomes" id="UP000823749"/>
    </source>
</evidence>
<protein>
    <recommendedName>
        <fullName evidence="2">Myb/SANT-like domain-containing protein</fullName>
    </recommendedName>
</protein>
<comment type="caution">
    <text evidence="3">The sequence shown here is derived from an EMBL/GenBank/DDBJ whole genome shotgun (WGS) entry which is preliminary data.</text>
</comment>
<organism evidence="3 4">
    <name type="scientific">Rhododendron griersonianum</name>
    <dbReference type="NCBI Taxonomy" id="479676"/>
    <lineage>
        <taxon>Eukaryota</taxon>
        <taxon>Viridiplantae</taxon>
        <taxon>Streptophyta</taxon>
        <taxon>Embryophyta</taxon>
        <taxon>Tracheophyta</taxon>
        <taxon>Spermatophyta</taxon>
        <taxon>Magnoliopsida</taxon>
        <taxon>eudicotyledons</taxon>
        <taxon>Gunneridae</taxon>
        <taxon>Pentapetalae</taxon>
        <taxon>asterids</taxon>
        <taxon>Ericales</taxon>
        <taxon>Ericaceae</taxon>
        <taxon>Ericoideae</taxon>
        <taxon>Rhodoreae</taxon>
        <taxon>Rhododendron</taxon>
    </lineage>
</organism>
<reference evidence="3" key="1">
    <citation type="submission" date="2020-08" db="EMBL/GenBank/DDBJ databases">
        <title>Plant Genome Project.</title>
        <authorList>
            <person name="Zhang R.-G."/>
        </authorList>
    </citation>
    <scope>NUCLEOTIDE SEQUENCE</scope>
    <source>
        <strain evidence="3">WSP0</strain>
        <tissue evidence="3">Leaf</tissue>
    </source>
</reference>
<sequence>MSSPGGGRGKGNRSTPRKAILQPSEERNFSQVSPRRLFSQSYEQPHFSHHYEQPNFDQAAQEANFSQSSQHAHTSMLSPSVARLRGTRSSPPCAEEIEENGRAVNGFGKQAWARIVNAILGKTGRHFLKKQLKDKHDRLKDEWRAWILVAEDKRQTGLGRNPETGAITGPDHWWDAMIARNSHVAKFRDRGLEHEGLMGRVFRDITAMGNEAIFPGEGIEEIGEGSGDSEGMHVEGGSVPQSQEQYQTSVSKGKRPIGQTSTVGGSKSSCKRKFTDVHEAMSATFAESIDRFKSTPSIVINRSGAWGIENAIRKLDTLPMFAIPRQNKAFHSWACRFFERQQHKIDIFCEQKDMDDAIQWLRDEHSLAEERYYTPPPGCQRRGLQPPHSLMFQTMLMFRRLVVMSVQTKLLFHLFTCRVVRSA</sequence>
<dbReference type="PANTHER" id="PTHR31704">
    <property type="entry name" value="MYB/SANT-LIKE DNA-BINDING DOMAIN PROTEIN-RELATED"/>
    <property type="match status" value="1"/>
</dbReference>
<evidence type="ECO:0000313" key="3">
    <source>
        <dbReference type="EMBL" id="KAG5563850.1"/>
    </source>
</evidence>
<feature type="compositionally biased region" description="Polar residues" evidence="1">
    <location>
        <begin position="29"/>
        <end position="39"/>
    </location>
</feature>
<feature type="compositionally biased region" description="Polar residues" evidence="1">
    <location>
        <begin position="258"/>
        <end position="268"/>
    </location>
</feature>
<dbReference type="InterPro" id="IPR024752">
    <property type="entry name" value="Myb/SANT-like_dom"/>
</dbReference>
<evidence type="ECO:0000256" key="1">
    <source>
        <dbReference type="SAM" id="MobiDB-lite"/>
    </source>
</evidence>
<feature type="region of interest" description="Disordered" evidence="1">
    <location>
        <begin position="249"/>
        <end position="269"/>
    </location>
</feature>
<dbReference type="Pfam" id="PF12776">
    <property type="entry name" value="Myb_DNA-bind_3"/>
    <property type="match status" value="1"/>
</dbReference>
<feature type="region of interest" description="Disordered" evidence="1">
    <location>
        <begin position="1"/>
        <end position="39"/>
    </location>
</feature>
<dbReference type="AlphaFoldDB" id="A0AAV6LGK5"/>
<name>A0AAV6LGK5_9ERIC</name>
<feature type="region of interest" description="Disordered" evidence="1">
    <location>
        <begin position="60"/>
        <end position="94"/>
    </location>
</feature>
<dbReference type="PANTHER" id="PTHR31704:SF37">
    <property type="entry name" value="HEAT SHOCK PROTEIN"/>
    <property type="match status" value="1"/>
</dbReference>
<feature type="domain" description="Myb/SANT-like" evidence="2">
    <location>
        <begin position="93"/>
        <end position="176"/>
    </location>
</feature>
<accession>A0AAV6LGK5</accession>
<proteinExistence type="predicted"/>
<dbReference type="Proteomes" id="UP000823749">
    <property type="component" value="Chromosome 1"/>
</dbReference>
<dbReference type="EMBL" id="JACTNZ010000001">
    <property type="protein sequence ID" value="KAG5563850.1"/>
    <property type="molecule type" value="Genomic_DNA"/>
</dbReference>
<feature type="compositionally biased region" description="Polar residues" evidence="1">
    <location>
        <begin position="60"/>
        <end position="78"/>
    </location>
</feature>
<keyword evidence="4" id="KW-1185">Reference proteome</keyword>
<gene>
    <name evidence="3" type="ORF">RHGRI_000145</name>
</gene>
<evidence type="ECO:0000259" key="2">
    <source>
        <dbReference type="Pfam" id="PF12776"/>
    </source>
</evidence>